<dbReference type="NCBIfam" id="TIGR00347">
    <property type="entry name" value="bioD"/>
    <property type="match status" value="1"/>
</dbReference>
<comment type="catalytic activity">
    <reaction evidence="1">
        <text>(7R,8S)-7,8-diammoniononanoate + CO2 + ATP = (4R,5S)-dethiobiotin + ADP + phosphate + 3 H(+)</text>
        <dbReference type="Rhea" id="RHEA:15805"/>
        <dbReference type="ChEBI" id="CHEBI:15378"/>
        <dbReference type="ChEBI" id="CHEBI:16526"/>
        <dbReference type="ChEBI" id="CHEBI:30616"/>
        <dbReference type="ChEBI" id="CHEBI:43474"/>
        <dbReference type="ChEBI" id="CHEBI:149469"/>
        <dbReference type="ChEBI" id="CHEBI:149473"/>
        <dbReference type="ChEBI" id="CHEBI:456216"/>
        <dbReference type="EC" id="6.3.3.3"/>
    </reaction>
</comment>
<dbReference type="UniPathway" id="UPA00078">
    <property type="reaction ID" value="UER00161"/>
</dbReference>
<dbReference type="GO" id="GO:0009102">
    <property type="term" value="P:biotin biosynthetic process"/>
    <property type="evidence" value="ECO:0007669"/>
    <property type="project" value="UniProtKB-UniRule"/>
</dbReference>
<dbReference type="OrthoDB" id="9802610at2"/>
<keyword evidence="1" id="KW-0067">ATP-binding</keyword>
<dbReference type="EC" id="6.3.3.3" evidence="1"/>
<keyword evidence="1" id="KW-0460">Magnesium</keyword>
<keyword evidence="1" id="KW-0436">Ligase</keyword>
<feature type="binding site" evidence="1">
    <location>
        <position position="57"/>
    </location>
    <ligand>
        <name>Mg(2+)</name>
        <dbReference type="ChEBI" id="CHEBI:18420"/>
    </ligand>
</feature>
<feature type="binding site" evidence="1">
    <location>
        <position position="23"/>
    </location>
    <ligand>
        <name>Mg(2+)</name>
        <dbReference type="ChEBI" id="CHEBI:18420"/>
    </ligand>
</feature>
<comment type="similarity">
    <text evidence="1">Belongs to the dethiobiotin synthetase family.</text>
</comment>
<reference evidence="2 3" key="1">
    <citation type="submission" date="2017-12" db="EMBL/GenBank/DDBJ databases">
        <title>Sequencing the genomes of 1000 Actinobacteria strains.</title>
        <authorList>
            <person name="Klenk H.-P."/>
        </authorList>
    </citation>
    <scope>NUCLEOTIDE SEQUENCE [LARGE SCALE GENOMIC DNA]</scope>
    <source>
        <strain evidence="2 3">DSM 12806</strain>
    </source>
</reference>
<comment type="subcellular location">
    <subcellularLocation>
        <location evidence="1">Cytoplasm</location>
    </subcellularLocation>
</comment>
<dbReference type="GO" id="GO:0000287">
    <property type="term" value="F:magnesium ion binding"/>
    <property type="evidence" value="ECO:0007669"/>
    <property type="project" value="UniProtKB-UniRule"/>
</dbReference>
<evidence type="ECO:0000256" key="1">
    <source>
        <dbReference type="HAMAP-Rule" id="MF_00336"/>
    </source>
</evidence>
<proteinExistence type="inferred from homology"/>
<feature type="binding site" evidence="1">
    <location>
        <begin position="183"/>
        <end position="184"/>
    </location>
    <ligand>
        <name>ATP</name>
        <dbReference type="ChEBI" id="CHEBI:30616"/>
    </ligand>
</feature>
<dbReference type="GO" id="GO:0005829">
    <property type="term" value="C:cytosol"/>
    <property type="evidence" value="ECO:0007669"/>
    <property type="project" value="TreeGrafter"/>
</dbReference>
<dbReference type="GO" id="GO:0005524">
    <property type="term" value="F:ATP binding"/>
    <property type="evidence" value="ECO:0007669"/>
    <property type="project" value="UniProtKB-UniRule"/>
</dbReference>
<comment type="subunit">
    <text evidence="1">Homodimer.</text>
</comment>
<dbReference type="Gene3D" id="3.40.50.300">
    <property type="entry name" value="P-loop containing nucleotide triphosphate hydrolases"/>
    <property type="match status" value="1"/>
</dbReference>
<sequence length="235" mass="23686">MSDPRALPSVVLVTGTGTDVGKTVVTAALAALVRARGSRVVVVKPAQTGVLPGESGDLDAVRALVGDDLETHELVRLRDPLSPEAAARREGVALPPVAVHAKRVGEIAAATDVTLVEGAGGLLVRMDGRRGTLADLGTALRYKGVSCGAVLVASAGLGVLSTAALTAEALTARGIPLLGVVIGSWPSEPGLAETENLYDLPRVTGAPLWGRVPAGAGALPVAAFCEAAPGWFSID</sequence>
<comment type="cofactor">
    <cofactor evidence="1">
        <name>Mg(2+)</name>
        <dbReference type="ChEBI" id="CHEBI:18420"/>
    </cofactor>
</comment>
<dbReference type="SUPFAM" id="SSF52540">
    <property type="entry name" value="P-loop containing nucleoside triphosphate hydrolases"/>
    <property type="match status" value="1"/>
</dbReference>
<organism evidence="2 3">
    <name type="scientific">Phycicoccus duodecadis</name>
    <dbReference type="NCBI Taxonomy" id="173053"/>
    <lineage>
        <taxon>Bacteria</taxon>
        <taxon>Bacillati</taxon>
        <taxon>Actinomycetota</taxon>
        <taxon>Actinomycetes</taxon>
        <taxon>Micrococcales</taxon>
        <taxon>Intrasporangiaceae</taxon>
        <taxon>Phycicoccus</taxon>
    </lineage>
</organism>
<dbReference type="PANTHER" id="PTHR43210">
    <property type="entry name" value="DETHIOBIOTIN SYNTHETASE"/>
    <property type="match status" value="1"/>
</dbReference>
<dbReference type="PANTHER" id="PTHR43210:SF5">
    <property type="entry name" value="DETHIOBIOTIN SYNTHETASE"/>
    <property type="match status" value="1"/>
</dbReference>
<comment type="pathway">
    <text evidence="1">Cofactor biosynthesis; biotin biosynthesis; biotin from 7,8-diaminononanoate: step 1/2.</text>
</comment>
<protein>
    <recommendedName>
        <fullName evidence="1">ATP-dependent dethiobiotin synthetase BioD</fullName>
        <ecNumber evidence="1">6.3.3.3</ecNumber>
    </recommendedName>
    <alternativeName>
        <fullName evidence="1">DTB synthetase</fullName>
        <shortName evidence="1">DTBS</shortName>
    </alternativeName>
    <alternativeName>
        <fullName evidence="1">Dethiobiotin synthase</fullName>
    </alternativeName>
</protein>
<dbReference type="CDD" id="cd03109">
    <property type="entry name" value="DTBS"/>
    <property type="match status" value="1"/>
</dbReference>
<feature type="binding site" evidence="1">
    <location>
        <begin position="19"/>
        <end position="24"/>
    </location>
    <ligand>
        <name>ATP</name>
        <dbReference type="ChEBI" id="CHEBI:30616"/>
    </ligand>
</feature>
<keyword evidence="1" id="KW-0479">Metal-binding</keyword>
<dbReference type="EMBL" id="PJNE01000001">
    <property type="protein sequence ID" value="PKW27035.1"/>
    <property type="molecule type" value="Genomic_DNA"/>
</dbReference>
<dbReference type="InterPro" id="IPR027417">
    <property type="entry name" value="P-loop_NTPase"/>
</dbReference>
<keyword evidence="1" id="KW-0963">Cytoplasm</keyword>
<keyword evidence="3" id="KW-1185">Reference proteome</keyword>
<accession>A0A2N3YJM4</accession>
<feature type="binding site" evidence="1">
    <location>
        <position position="57"/>
    </location>
    <ligand>
        <name>ATP</name>
        <dbReference type="ChEBI" id="CHEBI:30616"/>
    </ligand>
</feature>
<dbReference type="AlphaFoldDB" id="A0A2N3YJM4"/>
<keyword evidence="1" id="KW-0093">Biotin biosynthesis</keyword>
<feature type="binding site" evidence="1">
    <location>
        <position position="117"/>
    </location>
    <ligand>
        <name>Mg(2+)</name>
        <dbReference type="ChEBI" id="CHEBI:18420"/>
    </ligand>
</feature>
<comment type="function">
    <text evidence="1">Catalyzes a mechanistically unusual reaction, the ATP-dependent insertion of CO2 between the N7 and N8 nitrogen atoms of 7,8-diaminopelargonic acid (DAPA, also called 7,8-diammoniononanoate) to form a ureido ring.</text>
</comment>
<dbReference type="RefSeq" id="WP_101395512.1">
    <property type="nucleotide sequence ID" value="NZ_PJNE01000001.1"/>
</dbReference>
<comment type="caution">
    <text evidence="2">The sequence shown here is derived from an EMBL/GenBank/DDBJ whole genome shotgun (WGS) entry which is preliminary data.</text>
</comment>
<evidence type="ECO:0000313" key="3">
    <source>
        <dbReference type="Proteomes" id="UP000233781"/>
    </source>
</evidence>
<comment type="caution">
    <text evidence="1">Lacks conserved residue(s) required for the propagation of feature annotation.</text>
</comment>
<dbReference type="Pfam" id="PF13500">
    <property type="entry name" value="AAA_26"/>
    <property type="match status" value="1"/>
</dbReference>
<dbReference type="PIRSF" id="PIRSF006755">
    <property type="entry name" value="DTB_synth"/>
    <property type="match status" value="1"/>
</dbReference>
<dbReference type="GO" id="GO:0004141">
    <property type="term" value="F:dethiobiotin synthase activity"/>
    <property type="evidence" value="ECO:0007669"/>
    <property type="project" value="UniProtKB-UniRule"/>
</dbReference>
<feature type="binding site" evidence="1">
    <location>
        <position position="48"/>
    </location>
    <ligand>
        <name>substrate</name>
    </ligand>
</feature>
<keyword evidence="1" id="KW-0547">Nucleotide-binding</keyword>
<feature type="binding site" evidence="1">
    <location>
        <begin position="117"/>
        <end position="120"/>
    </location>
    <ligand>
        <name>ATP</name>
        <dbReference type="ChEBI" id="CHEBI:30616"/>
    </ligand>
</feature>
<dbReference type="Proteomes" id="UP000233781">
    <property type="component" value="Unassembled WGS sequence"/>
</dbReference>
<dbReference type="InterPro" id="IPR004472">
    <property type="entry name" value="DTB_synth_BioD"/>
</dbReference>
<gene>
    <name evidence="1" type="primary">bioD</name>
    <name evidence="2" type="ORF">ATL31_1864</name>
</gene>
<feature type="active site" evidence="1">
    <location>
        <position position="44"/>
    </location>
</feature>
<name>A0A2N3YJM4_9MICO</name>
<dbReference type="HAMAP" id="MF_00336">
    <property type="entry name" value="BioD"/>
    <property type="match status" value="1"/>
</dbReference>
<evidence type="ECO:0000313" key="2">
    <source>
        <dbReference type="EMBL" id="PKW27035.1"/>
    </source>
</evidence>